<name>A0AAU7X7N7_9HYPH</name>
<gene>
    <name evidence="1" type="ORF">ABS361_13345</name>
</gene>
<protein>
    <submittedName>
        <fullName evidence="1">Uncharacterized protein</fullName>
    </submittedName>
</protein>
<dbReference type="AlphaFoldDB" id="A0AAU7X7N7"/>
<accession>A0AAU7X7N7</accession>
<evidence type="ECO:0000313" key="1">
    <source>
        <dbReference type="EMBL" id="XBY43088.1"/>
    </source>
</evidence>
<dbReference type="KEGG" id="mflg:ABS361_13345"/>
<dbReference type="RefSeq" id="WP_407048190.1">
    <property type="nucleotide sequence ID" value="NZ_CP158568.1"/>
</dbReference>
<proteinExistence type="predicted"/>
<dbReference type="EMBL" id="CP158568">
    <property type="protein sequence ID" value="XBY43088.1"/>
    <property type="molecule type" value="Genomic_DNA"/>
</dbReference>
<sequence>MSINVRAAVFSAIGAVVLGLAAIGNYATASSAGVPAAGAVFRPTESFVHTEGSAQVLGFFVREGQRCVTSLSRLDTGDNGVMIRNSGKFRVVLAANETRDVPTGANSKLRLTCGDGAETIAIASGMAEAF</sequence>
<organism evidence="1">
    <name type="scientific">Methyloraptor flagellatus</name>
    <dbReference type="NCBI Taxonomy" id="3162530"/>
    <lineage>
        <taxon>Bacteria</taxon>
        <taxon>Pseudomonadati</taxon>
        <taxon>Pseudomonadota</taxon>
        <taxon>Alphaproteobacteria</taxon>
        <taxon>Hyphomicrobiales</taxon>
        <taxon>Ancalomicrobiaceae</taxon>
        <taxon>Methyloraptor</taxon>
    </lineage>
</organism>
<reference evidence="1" key="1">
    <citation type="submission" date="2024-06" db="EMBL/GenBank/DDBJ databases">
        <title>Methylostella associata gen. nov., sp. nov., a novel Ancalomicrobiaceae-affiliated facultatively methylotrophic bacteria that feed on methanotrophs of the genus Methylococcus.</title>
        <authorList>
            <person name="Saltykova V."/>
            <person name="Danilova O.V."/>
            <person name="Oshkin I.Y."/>
            <person name="Belova S.E."/>
            <person name="Pimenov N.V."/>
            <person name="Dedysh S.N."/>
        </authorList>
    </citation>
    <scope>NUCLEOTIDE SEQUENCE</scope>
    <source>
        <strain evidence="1">S20</strain>
    </source>
</reference>